<sequence>MNSKGEENQLVMHKYRPTLKDLDGTLPGQSPFVLMRNKDKRSGNDEFERDDNNVHLEEIARLEENGHSEGSEPLGSSWSLVSI</sequence>
<gene>
    <name evidence="1" type="ORF">Patl1_34414</name>
</gene>
<evidence type="ECO:0000313" key="1">
    <source>
        <dbReference type="EMBL" id="KAJ0076271.1"/>
    </source>
</evidence>
<dbReference type="EMBL" id="CM047910">
    <property type="protein sequence ID" value="KAJ0076271.1"/>
    <property type="molecule type" value="Genomic_DNA"/>
</dbReference>
<protein>
    <submittedName>
        <fullName evidence="1">Uncharacterized protein</fullName>
    </submittedName>
</protein>
<reference evidence="2" key="1">
    <citation type="journal article" date="2023" name="G3 (Bethesda)">
        <title>Genome assembly and association tests identify interacting loci associated with vigor, precocity, and sex in interspecific pistachio rootstocks.</title>
        <authorList>
            <person name="Palmer W."/>
            <person name="Jacygrad E."/>
            <person name="Sagayaradj S."/>
            <person name="Cavanaugh K."/>
            <person name="Han R."/>
            <person name="Bertier L."/>
            <person name="Beede B."/>
            <person name="Kafkas S."/>
            <person name="Golino D."/>
            <person name="Preece J."/>
            <person name="Michelmore R."/>
        </authorList>
    </citation>
    <scope>NUCLEOTIDE SEQUENCE [LARGE SCALE GENOMIC DNA]</scope>
</reference>
<proteinExistence type="predicted"/>
<evidence type="ECO:0000313" key="2">
    <source>
        <dbReference type="Proteomes" id="UP001164250"/>
    </source>
</evidence>
<accession>A0ACC0ZT59</accession>
<comment type="caution">
    <text evidence="1">The sequence shown here is derived from an EMBL/GenBank/DDBJ whole genome shotgun (WGS) entry which is preliminary data.</text>
</comment>
<name>A0ACC0ZT59_9ROSI</name>
<keyword evidence="2" id="KW-1185">Reference proteome</keyword>
<dbReference type="Proteomes" id="UP001164250">
    <property type="component" value="Chromosome 15"/>
</dbReference>
<organism evidence="1 2">
    <name type="scientific">Pistacia atlantica</name>
    <dbReference type="NCBI Taxonomy" id="434234"/>
    <lineage>
        <taxon>Eukaryota</taxon>
        <taxon>Viridiplantae</taxon>
        <taxon>Streptophyta</taxon>
        <taxon>Embryophyta</taxon>
        <taxon>Tracheophyta</taxon>
        <taxon>Spermatophyta</taxon>
        <taxon>Magnoliopsida</taxon>
        <taxon>eudicotyledons</taxon>
        <taxon>Gunneridae</taxon>
        <taxon>Pentapetalae</taxon>
        <taxon>rosids</taxon>
        <taxon>malvids</taxon>
        <taxon>Sapindales</taxon>
        <taxon>Anacardiaceae</taxon>
        <taxon>Pistacia</taxon>
    </lineage>
</organism>